<sequence>MIHSEVLIKGEPRFNMVGQRLPDSLHDTDQVISPGLLERLHRYGLTRVTEIGFTVDGFKPSVYTMDGDLPASERYYCIEFIHQKGGMIGVQGIMIGKGGWPCLDHGICTGEGYE</sequence>
<accession>A0A444LGU1</accession>
<comment type="caution">
    <text evidence="1">The sequence shown here is derived from an EMBL/GenBank/DDBJ whole genome shotgun (WGS) entry which is preliminary data.</text>
</comment>
<organism evidence="1 2">
    <name type="scientific">Neorhizobium lilium</name>
    <dbReference type="NCBI Taxonomy" id="2503024"/>
    <lineage>
        <taxon>Bacteria</taxon>
        <taxon>Pseudomonadati</taxon>
        <taxon>Pseudomonadota</taxon>
        <taxon>Alphaproteobacteria</taxon>
        <taxon>Hyphomicrobiales</taxon>
        <taxon>Rhizobiaceae</taxon>
        <taxon>Rhizobium/Agrobacterium group</taxon>
        <taxon>Neorhizobium</taxon>
    </lineage>
</organism>
<dbReference type="Proteomes" id="UP000287687">
    <property type="component" value="Unassembled WGS sequence"/>
</dbReference>
<proteinExistence type="predicted"/>
<name>A0A444LGU1_9HYPH</name>
<dbReference type="RefSeq" id="WP_128442229.1">
    <property type="nucleotide sequence ID" value="NZ_SBIP01000002.1"/>
</dbReference>
<evidence type="ECO:0000313" key="2">
    <source>
        <dbReference type="Proteomes" id="UP000287687"/>
    </source>
</evidence>
<protein>
    <submittedName>
        <fullName evidence="1">Uncharacterized protein</fullName>
    </submittedName>
</protein>
<reference evidence="1 2" key="1">
    <citation type="submission" date="2019-01" db="EMBL/GenBank/DDBJ databases">
        <title>The draft genome of Rhizobium sp. 24NR.</title>
        <authorList>
            <person name="Liu L."/>
            <person name="Liang L."/>
            <person name="Shi S."/>
            <person name="Xu L."/>
            <person name="Wang X."/>
            <person name="Li L."/>
            <person name="Zhang X."/>
        </authorList>
    </citation>
    <scope>NUCLEOTIDE SEQUENCE [LARGE SCALE GENOMIC DNA]</scope>
    <source>
        <strain evidence="1 2">24NR</strain>
    </source>
</reference>
<keyword evidence="2" id="KW-1185">Reference proteome</keyword>
<dbReference type="AlphaFoldDB" id="A0A444LGU1"/>
<dbReference type="EMBL" id="SBIP01000002">
    <property type="protein sequence ID" value="RWX78251.1"/>
    <property type="molecule type" value="Genomic_DNA"/>
</dbReference>
<gene>
    <name evidence="1" type="ORF">EPK99_06340</name>
</gene>
<evidence type="ECO:0000313" key="1">
    <source>
        <dbReference type="EMBL" id="RWX78251.1"/>
    </source>
</evidence>